<comment type="caution">
    <text evidence="2">The sequence shown here is derived from an EMBL/GenBank/DDBJ whole genome shotgun (WGS) entry which is preliminary data.</text>
</comment>
<dbReference type="Proteomes" id="UP000251692">
    <property type="component" value="Unassembled WGS sequence"/>
</dbReference>
<dbReference type="GO" id="GO:0050660">
    <property type="term" value="F:flavin adenine dinucleotide binding"/>
    <property type="evidence" value="ECO:0007669"/>
    <property type="project" value="TreeGrafter"/>
</dbReference>
<dbReference type="PANTHER" id="PTHR43539">
    <property type="entry name" value="FLAVIN-BINDING MONOOXYGENASE-LIKE PROTEIN (AFU_ORTHOLOGUE AFUA_4G09220)"/>
    <property type="match status" value="1"/>
</dbReference>
<dbReference type="Pfam" id="PF13738">
    <property type="entry name" value="Pyr_redox_3"/>
    <property type="match status" value="1"/>
</dbReference>
<dbReference type="InterPro" id="IPR050982">
    <property type="entry name" value="Auxin_biosynth/cation_transpt"/>
</dbReference>
<evidence type="ECO:0000256" key="1">
    <source>
        <dbReference type="ARBA" id="ARBA00023002"/>
    </source>
</evidence>
<reference evidence="2 3" key="1">
    <citation type="submission" date="2018-06" db="EMBL/GenBank/DDBJ databases">
        <authorList>
            <person name="Liu Z.-W."/>
        </authorList>
    </citation>
    <scope>NUCLEOTIDE SEQUENCE [LARGE SCALE GENOMIC DNA]</scope>
    <source>
        <strain evidence="2 3">2b14</strain>
    </source>
</reference>
<evidence type="ECO:0000313" key="2">
    <source>
        <dbReference type="EMBL" id="RAU82520.1"/>
    </source>
</evidence>
<dbReference type="RefSeq" id="WP_112306113.1">
    <property type="nucleotide sequence ID" value="NZ_QMDV01000003.1"/>
</dbReference>
<dbReference type="GO" id="GO:0004497">
    <property type="term" value="F:monooxygenase activity"/>
    <property type="evidence" value="ECO:0007669"/>
    <property type="project" value="TreeGrafter"/>
</dbReference>
<dbReference type="PRINTS" id="PR00469">
    <property type="entry name" value="PNDRDTASEII"/>
</dbReference>
<keyword evidence="3" id="KW-1185">Reference proteome</keyword>
<dbReference type="AlphaFoldDB" id="A0A364RDU7"/>
<gene>
    <name evidence="2" type="ORF">DP923_12125</name>
</gene>
<dbReference type="SUPFAM" id="SSF51905">
    <property type="entry name" value="FAD/NAD(P)-binding domain"/>
    <property type="match status" value="2"/>
</dbReference>
<keyword evidence="1" id="KW-0560">Oxidoreductase</keyword>
<dbReference type="PANTHER" id="PTHR43539:SF78">
    <property type="entry name" value="FLAVIN-CONTAINING MONOOXYGENASE"/>
    <property type="match status" value="1"/>
</dbReference>
<dbReference type="Gene3D" id="3.50.50.60">
    <property type="entry name" value="FAD/NAD(P)-binding domain"/>
    <property type="match status" value="1"/>
</dbReference>
<dbReference type="EMBL" id="QMDV01000003">
    <property type="protein sequence ID" value="RAU82520.1"/>
    <property type="molecule type" value="Genomic_DNA"/>
</dbReference>
<dbReference type="OrthoDB" id="9778740at2"/>
<proteinExistence type="predicted"/>
<evidence type="ECO:0000313" key="3">
    <source>
        <dbReference type="Proteomes" id="UP000251692"/>
    </source>
</evidence>
<sequence>METEVYDVLVIGGGQAGLAMGYHLQKANLNFVILDAGNALGESWRKRYESLRLFTPSRYNGLAGLPFPGTKDRFPGKNEVADYLQEYARHFNLPVLLQQRAEEVYNEAGQPDIFTVRTTANLFYARQVVVCTGAFHQPKIPAFADRINPAVQQLHTSQYQTPAQLQPGKVAVVGGGNSGVQVAEELVQAGREVYFSFRGKLKSQANTPFSMQLLFASGLMHAGKYSWVGSAVYRRPEAIMSTNLKRLFSQPNIKQVGAALQVVSGGLVCEKEALTDVAAIIWATGFKSDFSWIKLPVVDMMGTPVHQRGITKVPGLYFLGLPWLHSRSSGLLGGVSRDAAFLASAIKKQHQQPYSKAGVAQFA</sequence>
<accession>A0A364RDU7</accession>
<name>A0A364RDU7_9BACT</name>
<dbReference type="InterPro" id="IPR036188">
    <property type="entry name" value="FAD/NAD-bd_sf"/>
</dbReference>
<dbReference type="PRINTS" id="PR00368">
    <property type="entry name" value="FADPNR"/>
</dbReference>
<protein>
    <submittedName>
        <fullName evidence="2">Oxidoreductase</fullName>
    </submittedName>
</protein>
<reference evidence="2 3" key="2">
    <citation type="submission" date="2018-07" db="EMBL/GenBank/DDBJ databases">
        <title>Pontibacter sp. 2b14 genomic sequence and assembly.</title>
        <authorList>
            <person name="Du Z.-J."/>
        </authorList>
    </citation>
    <scope>NUCLEOTIDE SEQUENCE [LARGE SCALE GENOMIC DNA]</scope>
    <source>
        <strain evidence="2 3">2b14</strain>
    </source>
</reference>
<organism evidence="2 3">
    <name type="scientific">Pontibacter arcticus</name>
    <dbReference type="NCBI Taxonomy" id="2080288"/>
    <lineage>
        <taxon>Bacteria</taxon>
        <taxon>Pseudomonadati</taxon>
        <taxon>Bacteroidota</taxon>
        <taxon>Cytophagia</taxon>
        <taxon>Cytophagales</taxon>
        <taxon>Hymenobacteraceae</taxon>
        <taxon>Pontibacter</taxon>
    </lineage>
</organism>